<sequence>MALQLHLPEQLEGHGRIRTVAAHTPRAPV</sequence>
<dbReference type="AlphaFoldDB" id="A0A561EWC0"/>
<evidence type="ECO:0000313" key="1">
    <source>
        <dbReference type="EMBL" id="TWE19898.1"/>
    </source>
</evidence>
<gene>
    <name evidence="1" type="ORF">FB465_5035</name>
</gene>
<organism evidence="1 2">
    <name type="scientific">Kitasatospora atroaurantiaca</name>
    <dbReference type="NCBI Taxonomy" id="285545"/>
    <lineage>
        <taxon>Bacteria</taxon>
        <taxon>Bacillati</taxon>
        <taxon>Actinomycetota</taxon>
        <taxon>Actinomycetes</taxon>
        <taxon>Kitasatosporales</taxon>
        <taxon>Streptomycetaceae</taxon>
        <taxon>Kitasatospora</taxon>
    </lineage>
</organism>
<reference evidence="1 2" key="1">
    <citation type="submission" date="2019-06" db="EMBL/GenBank/DDBJ databases">
        <title>Sequencing the genomes of 1000 actinobacteria strains.</title>
        <authorList>
            <person name="Klenk H.-P."/>
        </authorList>
    </citation>
    <scope>NUCLEOTIDE SEQUENCE [LARGE SCALE GENOMIC DNA]</scope>
    <source>
        <strain evidence="1 2">DSM 41649</strain>
    </source>
</reference>
<accession>A0A561EWC0</accession>
<protein>
    <submittedName>
        <fullName evidence="1">Uncharacterized protein</fullName>
    </submittedName>
</protein>
<dbReference type="Proteomes" id="UP000318416">
    <property type="component" value="Unassembled WGS sequence"/>
</dbReference>
<proteinExistence type="predicted"/>
<name>A0A561EWC0_9ACTN</name>
<comment type="caution">
    <text evidence="1">The sequence shown here is derived from an EMBL/GenBank/DDBJ whole genome shotgun (WGS) entry which is preliminary data.</text>
</comment>
<dbReference type="EMBL" id="VIVR01000001">
    <property type="protein sequence ID" value="TWE19898.1"/>
    <property type="molecule type" value="Genomic_DNA"/>
</dbReference>
<evidence type="ECO:0000313" key="2">
    <source>
        <dbReference type="Proteomes" id="UP000318416"/>
    </source>
</evidence>
<keyword evidence="2" id="KW-1185">Reference proteome</keyword>